<organism evidence="1">
    <name type="scientific">uncultured Caudovirales phage</name>
    <dbReference type="NCBI Taxonomy" id="2100421"/>
    <lineage>
        <taxon>Viruses</taxon>
        <taxon>Duplodnaviria</taxon>
        <taxon>Heunggongvirae</taxon>
        <taxon>Uroviricota</taxon>
        <taxon>Caudoviricetes</taxon>
        <taxon>Peduoviridae</taxon>
        <taxon>Maltschvirus</taxon>
        <taxon>Maltschvirus maltsch</taxon>
    </lineage>
</organism>
<name>A0A6J7X2H9_9CAUD</name>
<evidence type="ECO:0000313" key="1">
    <source>
        <dbReference type="EMBL" id="CAB5223325.1"/>
    </source>
</evidence>
<reference evidence="1" key="1">
    <citation type="submission" date="2020-05" db="EMBL/GenBank/DDBJ databases">
        <authorList>
            <person name="Chiriac C."/>
            <person name="Salcher M."/>
            <person name="Ghai R."/>
            <person name="Kavagutti S V."/>
        </authorList>
    </citation>
    <scope>NUCLEOTIDE SEQUENCE</scope>
</reference>
<sequence length="66" mass="7349">MTKDDLIRLAREAGWDYANDSSGYDPLWKFGELVAAAEREACAVISFNAKTYIEAAEAIRARGQHD</sequence>
<dbReference type="EMBL" id="LR798319">
    <property type="protein sequence ID" value="CAB5223325.1"/>
    <property type="molecule type" value="Genomic_DNA"/>
</dbReference>
<gene>
    <name evidence="1" type="ORF">UFOVP382_28</name>
</gene>
<accession>A0A6J7X2H9</accession>
<proteinExistence type="predicted"/>
<protein>
    <submittedName>
        <fullName evidence="1">Uncharacterized protein</fullName>
    </submittedName>
</protein>